<dbReference type="EMBL" id="JAUIZM010000003">
    <property type="protein sequence ID" value="KAK1395163.1"/>
    <property type="molecule type" value="Genomic_DNA"/>
</dbReference>
<dbReference type="InterPro" id="IPR036322">
    <property type="entry name" value="WD40_repeat_dom_sf"/>
</dbReference>
<dbReference type="InterPro" id="IPR054506">
    <property type="entry name" value="DnaA_N-like_STI"/>
</dbReference>
<proteinExistence type="predicted"/>
<feature type="region of interest" description="Disordered" evidence="2">
    <location>
        <begin position="366"/>
        <end position="387"/>
    </location>
</feature>
<sequence>MMAFVRYRLFNFNTKVWDRRCIGVTRQASGVLAGHTEGITFIDSRGDGHHLISNGKDKTIKLWDIRKMSSNLNQIYDHKNSMWRWMDFPDELRHVTHPYDMSLATYKGHSVLRTLVRCYFSPEFSTGQKYIYTGSADGSVYVYEYDIGFNLGVFVAYIAFTNSNIKLRAERFLSSITNSLEIVLRRNVEVRIVLLPEDDPCINSERQVALVDPMVKEHETQVPFKLPRGSFNDPDVMLAGKFQSTSESPVLLADENVERNGSKEREHVVPAKRIESIIHEQRLETAWLQTAEKGTPGTLNRSKPERNQVLPQDGVYHQNQMDFTNPATLSSQHWEDELKDEISALKIYNGKEVTQNGQVGKQINHYPMSPSLLHNSSYNSNFSKETM</sequence>
<dbReference type="AlphaFoldDB" id="A0AAD8N545"/>
<dbReference type="Pfam" id="PF00400">
    <property type="entry name" value="WD40"/>
    <property type="match status" value="2"/>
</dbReference>
<dbReference type="GO" id="GO:0043161">
    <property type="term" value="P:proteasome-mediated ubiquitin-dependent protein catabolic process"/>
    <property type="evidence" value="ECO:0007669"/>
    <property type="project" value="TreeGrafter"/>
</dbReference>
<dbReference type="PROSITE" id="PS50294">
    <property type="entry name" value="WD_REPEATS_REGION"/>
    <property type="match status" value="1"/>
</dbReference>
<dbReference type="InterPro" id="IPR051859">
    <property type="entry name" value="DCAF"/>
</dbReference>
<dbReference type="SUPFAM" id="SSF50978">
    <property type="entry name" value="WD40 repeat-like"/>
    <property type="match status" value="1"/>
</dbReference>
<gene>
    <name evidence="4" type="ORF">POM88_014219</name>
</gene>
<dbReference type="InterPro" id="IPR001680">
    <property type="entry name" value="WD40_rpt"/>
</dbReference>
<dbReference type="PANTHER" id="PTHR19847">
    <property type="entry name" value="DDB1- AND CUL4-ASSOCIATED FACTOR 11"/>
    <property type="match status" value="1"/>
</dbReference>
<dbReference type="Pfam" id="PF23007">
    <property type="entry name" value="DnaA_N-like_STI"/>
    <property type="match status" value="1"/>
</dbReference>
<evidence type="ECO:0000256" key="1">
    <source>
        <dbReference type="PROSITE-ProRule" id="PRU00221"/>
    </source>
</evidence>
<accession>A0AAD8N545</accession>
<reference evidence="4" key="2">
    <citation type="submission" date="2023-05" db="EMBL/GenBank/DDBJ databases">
        <authorList>
            <person name="Schelkunov M.I."/>
        </authorList>
    </citation>
    <scope>NUCLEOTIDE SEQUENCE</scope>
    <source>
        <strain evidence="4">Hsosn_3</strain>
        <tissue evidence="4">Leaf</tissue>
    </source>
</reference>
<dbReference type="GO" id="GO:0080008">
    <property type="term" value="C:Cul4-RING E3 ubiquitin ligase complex"/>
    <property type="evidence" value="ECO:0007669"/>
    <property type="project" value="TreeGrafter"/>
</dbReference>
<keyword evidence="1" id="KW-0853">WD repeat</keyword>
<dbReference type="PANTHER" id="PTHR19847:SF7">
    <property type="entry name" value="DDB1- AND CUL4-ASSOCIATED FACTOR 11"/>
    <property type="match status" value="1"/>
</dbReference>
<organism evidence="4 5">
    <name type="scientific">Heracleum sosnowskyi</name>
    <dbReference type="NCBI Taxonomy" id="360622"/>
    <lineage>
        <taxon>Eukaryota</taxon>
        <taxon>Viridiplantae</taxon>
        <taxon>Streptophyta</taxon>
        <taxon>Embryophyta</taxon>
        <taxon>Tracheophyta</taxon>
        <taxon>Spermatophyta</taxon>
        <taxon>Magnoliopsida</taxon>
        <taxon>eudicotyledons</taxon>
        <taxon>Gunneridae</taxon>
        <taxon>Pentapetalae</taxon>
        <taxon>asterids</taxon>
        <taxon>campanulids</taxon>
        <taxon>Apiales</taxon>
        <taxon>Apiaceae</taxon>
        <taxon>Apioideae</taxon>
        <taxon>apioid superclade</taxon>
        <taxon>Tordylieae</taxon>
        <taxon>Tordyliinae</taxon>
        <taxon>Heracleum</taxon>
    </lineage>
</organism>
<dbReference type="Gene3D" id="2.130.10.10">
    <property type="entry name" value="YVTN repeat-like/Quinoprotein amine dehydrogenase"/>
    <property type="match status" value="1"/>
</dbReference>
<feature type="compositionally biased region" description="Polar residues" evidence="2">
    <location>
        <begin position="372"/>
        <end position="387"/>
    </location>
</feature>
<feature type="repeat" description="WD" evidence="1">
    <location>
        <begin position="32"/>
        <end position="73"/>
    </location>
</feature>
<evidence type="ECO:0000259" key="3">
    <source>
        <dbReference type="Pfam" id="PF23007"/>
    </source>
</evidence>
<keyword evidence="5" id="KW-1185">Reference proteome</keyword>
<name>A0AAD8N545_9APIA</name>
<evidence type="ECO:0000256" key="2">
    <source>
        <dbReference type="SAM" id="MobiDB-lite"/>
    </source>
</evidence>
<dbReference type="PROSITE" id="PS50082">
    <property type="entry name" value="WD_REPEATS_2"/>
    <property type="match status" value="1"/>
</dbReference>
<evidence type="ECO:0000313" key="4">
    <source>
        <dbReference type="EMBL" id="KAK1395163.1"/>
    </source>
</evidence>
<dbReference type="Proteomes" id="UP001237642">
    <property type="component" value="Unassembled WGS sequence"/>
</dbReference>
<reference evidence="4" key="1">
    <citation type="submission" date="2023-02" db="EMBL/GenBank/DDBJ databases">
        <title>Genome of toxic invasive species Heracleum sosnowskyi carries increased number of genes despite the absence of recent whole-genome duplications.</title>
        <authorList>
            <person name="Schelkunov M."/>
            <person name="Shtratnikova V."/>
            <person name="Makarenko M."/>
            <person name="Klepikova A."/>
            <person name="Omelchenko D."/>
            <person name="Novikova G."/>
            <person name="Obukhova E."/>
            <person name="Bogdanov V."/>
            <person name="Penin A."/>
            <person name="Logacheva M."/>
        </authorList>
    </citation>
    <scope>NUCLEOTIDE SEQUENCE</scope>
    <source>
        <strain evidence="4">Hsosn_3</strain>
        <tissue evidence="4">Leaf</tissue>
    </source>
</reference>
<dbReference type="SMART" id="SM00320">
    <property type="entry name" value="WD40"/>
    <property type="match status" value="2"/>
</dbReference>
<feature type="domain" description="STICHEL DnaA-N-like alpha-beta" evidence="3">
    <location>
        <begin position="148"/>
        <end position="193"/>
    </location>
</feature>
<dbReference type="InterPro" id="IPR015943">
    <property type="entry name" value="WD40/YVTN_repeat-like_dom_sf"/>
</dbReference>
<evidence type="ECO:0000313" key="5">
    <source>
        <dbReference type="Proteomes" id="UP001237642"/>
    </source>
</evidence>
<protein>
    <recommendedName>
        <fullName evidence="3">STICHEL DnaA-N-like alpha-beta domain-containing protein</fullName>
    </recommendedName>
</protein>
<comment type="caution">
    <text evidence="4">The sequence shown here is derived from an EMBL/GenBank/DDBJ whole genome shotgun (WGS) entry which is preliminary data.</text>
</comment>